<dbReference type="InterPro" id="IPR008428">
    <property type="entry name" value="Chond_GalNAc"/>
</dbReference>
<dbReference type="GO" id="GO:0008376">
    <property type="term" value="F:acetylgalactosaminyltransferase activity"/>
    <property type="evidence" value="ECO:0007669"/>
    <property type="project" value="InterPro"/>
</dbReference>
<dbReference type="InterPro" id="IPR011658">
    <property type="entry name" value="PA14_dom"/>
</dbReference>
<keyword evidence="5 9" id="KW-0735">Signal-anchor</keyword>
<organism evidence="12 13">
    <name type="scientific">Desmophyllum pertusum</name>
    <dbReference type="NCBI Taxonomy" id="174260"/>
    <lineage>
        <taxon>Eukaryota</taxon>
        <taxon>Metazoa</taxon>
        <taxon>Cnidaria</taxon>
        <taxon>Anthozoa</taxon>
        <taxon>Hexacorallia</taxon>
        <taxon>Scleractinia</taxon>
        <taxon>Caryophylliina</taxon>
        <taxon>Caryophylliidae</taxon>
        <taxon>Desmophyllum</taxon>
    </lineage>
</organism>
<evidence type="ECO:0000313" key="12">
    <source>
        <dbReference type="EMBL" id="KAJ7373746.1"/>
    </source>
</evidence>
<dbReference type="PANTHER" id="PTHR12369:SF5">
    <property type="entry name" value="HEXOSYLTRANSFERASE"/>
    <property type="match status" value="1"/>
</dbReference>
<name>A0A9W9Z2E8_9CNID</name>
<keyword evidence="13" id="KW-1185">Reference proteome</keyword>
<evidence type="ECO:0000256" key="6">
    <source>
        <dbReference type="ARBA" id="ARBA00022989"/>
    </source>
</evidence>
<dbReference type="AlphaFoldDB" id="A0A9W9Z2E8"/>
<feature type="region of interest" description="Disordered" evidence="10">
    <location>
        <begin position="1"/>
        <end position="38"/>
    </location>
</feature>
<evidence type="ECO:0000256" key="2">
    <source>
        <dbReference type="ARBA" id="ARBA00009239"/>
    </source>
</evidence>
<evidence type="ECO:0000256" key="9">
    <source>
        <dbReference type="RuleBase" id="RU364016"/>
    </source>
</evidence>
<evidence type="ECO:0000256" key="7">
    <source>
        <dbReference type="ARBA" id="ARBA00023034"/>
    </source>
</evidence>
<evidence type="ECO:0000256" key="3">
    <source>
        <dbReference type="ARBA" id="ARBA00022679"/>
    </source>
</evidence>
<sequence>MGNNEEERSAQSTRRQCWQREELGRSRPTSDKHGSEQQLVYITTKQTRFETNAKNGEMAKPIHDLTSDSLVKGSVNVHIWRGLCCPKVNSLRQYPLFPTLPKKRLLRHSINSGPLGTWYGQRIMGYVHPPQTGNYTFHLNAHVYAEFWLSKKPNTKDVELIAKIAKQNRKKLIAKSVSRDSGKLYLEKGEKYFFDVLHVMNGGMMRRDHVNVTWKVPGSHVFREISRTFLSPLLTDAFSNHDVLTERGDDLLREPRSVIDTETNDADGGEGDEDYEGITIPEQQNKLSDKFSAYFGEDFDIEIDSTESNLKTFKTIQMRFYPFCQFARMSQHTSRNARSNDLREFGKHILVPCSQMTAQKSSYASETNSVMIVKGMIFLPRLKCWNLFKCLPRKLMRNIPVKNQGAWAQHFINEMSRICKDTRDDHVNFIVVDYGSQDINVEQALRRSSLKSYRVLKRSGAFHKTEAIQSAVSTISDPHSIVLLFDLHLRAPTNLFSAVRKHTVERRMAFTPVLFRLTFCGRPLTSTTQPKGYWETFGFGIFSIFKSDWDRFGGMNVQDFQDKWGGEDWEMIDRVLTVGLEVERLRMPGFYHFYHSKDGMWDKSS</sequence>
<dbReference type="GO" id="GO:0032580">
    <property type="term" value="C:Golgi cisterna membrane"/>
    <property type="evidence" value="ECO:0007669"/>
    <property type="project" value="UniProtKB-SubCell"/>
</dbReference>
<evidence type="ECO:0000256" key="4">
    <source>
        <dbReference type="ARBA" id="ARBA00022692"/>
    </source>
</evidence>
<comment type="subcellular location">
    <subcellularLocation>
        <location evidence="1 9">Golgi apparatus</location>
        <location evidence="1 9">Golgi stack membrane</location>
        <topology evidence="1 9">Single-pass type II membrane protein</topology>
    </subcellularLocation>
</comment>
<dbReference type="SUPFAM" id="SSF53448">
    <property type="entry name" value="Nucleotide-diphospho-sugar transferases"/>
    <property type="match status" value="1"/>
</dbReference>
<dbReference type="EMBL" id="MU826830">
    <property type="protein sequence ID" value="KAJ7373746.1"/>
    <property type="molecule type" value="Genomic_DNA"/>
</dbReference>
<proteinExistence type="inferred from homology"/>
<keyword evidence="8" id="KW-0472">Membrane</keyword>
<dbReference type="InterPro" id="IPR051227">
    <property type="entry name" value="CS_glycosyltransferase"/>
</dbReference>
<evidence type="ECO:0000313" key="13">
    <source>
        <dbReference type="Proteomes" id="UP001163046"/>
    </source>
</evidence>
<reference evidence="12" key="1">
    <citation type="submission" date="2023-01" db="EMBL/GenBank/DDBJ databases">
        <title>Genome assembly of the deep-sea coral Lophelia pertusa.</title>
        <authorList>
            <person name="Herrera S."/>
            <person name="Cordes E."/>
        </authorList>
    </citation>
    <scope>NUCLEOTIDE SEQUENCE</scope>
    <source>
        <strain evidence="12">USNM1676648</strain>
        <tissue evidence="12">Polyp</tissue>
    </source>
</reference>
<keyword evidence="6" id="KW-1133">Transmembrane helix</keyword>
<accession>A0A9W9Z2E8</accession>
<keyword evidence="3 9" id="KW-0808">Transferase</keyword>
<comment type="caution">
    <text evidence="12">The sequence shown here is derived from an EMBL/GenBank/DDBJ whole genome shotgun (WGS) entry which is preliminary data.</text>
</comment>
<dbReference type="Proteomes" id="UP001163046">
    <property type="component" value="Unassembled WGS sequence"/>
</dbReference>
<dbReference type="PANTHER" id="PTHR12369">
    <property type="entry name" value="CHONDROITIN SYNTHASE"/>
    <property type="match status" value="1"/>
</dbReference>
<feature type="compositionally biased region" description="Basic and acidic residues" evidence="10">
    <location>
        <begin position="18"/>
        <end position="35"/>
    </location>
</feature>
<dbReference type="Pfam" id="PF05679">
    <property type="entry name" value="CHGN"/>
    <property type="match status" value="1"/>
</dbReference>
<evidence type="ECO:0000256" key="10">
    <source>
        <dbReference type="SAM" id="MobiDB-lite"/>
    </source>
</evidence>
<comment type="similarity">
    <text evidence="2 9">Belongs to the chondroitin N-acetylgalactosaminyltransferase family.</text>
</comment>
<keyword evidence="4" id="KW-0812">Transmembrane</keyword>
<evidence type="ECO:0000256" key="1">
    <source>
        <dbReference type="ARBA" id="ARBA00004447"/>
    </source>
</evidence>
<dbReference type="Pfam" id="PF07691">
    <property type="entry name" value="PA14"/>
    <property type="match status" value="1"/>
</dbReference>
<evidence type="ECO:0000259" key="11">
    <source>
        <dbReference type="Pfam" id="PF07691"/>
    </source>
</evidence>
<dbReference type="OrthoDB" id="5954093at2759"/>
<feature type="domain" description="PA14" evidence="11">
    <location>
        <begin position="122"/>
        <end position="217"/>
    </location>
</feature>
<protein>
    <recommendedName>
        <fullName evidence="9">Hexosyltransferase</fullName>
        <ecNumber evidence="9">2.4.1.-</ecNumber>
    </recommendedName>
</protein>
<evidence type="ECO:0000256" key="8">
    <source>
        <dbReference type="ARBA" id="ARBA00023136"/>
    </source>
</evidence>
<dbReference type="Gene3D" id="3.90.550.10">
    <property type="entry name" value="Spore Coat Polysaccharide Biosynthesis Protein SpsA, Chain A"/>
    <property type="match status" value="1"/>
</dbReference>
<gene>
    <name evidence="12" type="ORF">OS493_011355</name>
</gene>
<dbReference type="SUPFAM" id="SSF56988">
    <property type="entry name" value="Anthrax protective antigen"/>
    <property type="match status" value="1"/>
</dbReference>
<dbReference type="InterPro" id="IPR029044">
    <property type="entry name" value="Nucleotide-diphossugar_trans"/>
</dbReference>
<dbReference type="Gene3D" id="3.90.182.10">
    <property type="entry name" value="Toxin - Anthrax Protective Antigen,domain 1"/>
    <property type="match status" value="1"/>
</dbReference>
<evidence type="ECO:0000256" key="5">
    <source>
        <dbReference type="ARBA" id="ARBA00022968"/>
    </source>
</evidence>
<keyword evidence="7 9" id="KW-0333">Golgi apparatus</keyword>
<dbReference type="EC" id="2.4.1.-" evidence="9"/>